<organism evidence="6 7">
    <name type="scientific">Cytospora chrysosperma</name>
    <name type="common">Cytospora canker fungus</name>
    <name type="synonym">Sphaeria chrysosperma</name>
    <dbReference type="NCBI Taxonomy" id="252740"/>
    <lineage>
        <taxon>Eukaryota</taxon>
        <taxon>Fungi</taxon>
        <taxon>Dikarya</taxon>
        <taxon>Ascomycota</taxon>
        <taxon>Pezizomycotina</taxon>
        <taxon>Sordariomycetes</taxon>
        <taxon>Sordariomycetidae</taxon>
        <taxon>Diaporthales</taxon>
        <taxon>Cytosporaceae</taxon>
        <taxon>Cytospora</taxon>
    </lineage>
</organism>
<dbReference type="STRING" id="252740.A0A423VWW3"/>
<evidence type="ECO:0000313" key="7">
    <source>
        <dbReference type="Proteomes" id="UP000284375"/>
    </source>
</evidence>
<keyword evidence="7" id="KW-1185">Reference proteome</keyword>
<dbReference type="AlphaFoldDB" id="A0A423VWW3"/>
<accession>A0A423VWW3</accession>
<dbReference type="InterPro" id="IPR051089">
    <property type="entry name" value="prtT"/>
</dbReference>
<dbReference type="GO" id="GO:0005634">
    <property type="term" value="C:nucleus"/>
    <property type="evidence" value="ECO:0007669"/>
    <property type="project" value="UniProtKB-SubCell"/>
</dbReference>
<gene>
    <name evidence="6" type="ORF">VSDG_05261</name>
</gene>
<evidence type="ECO:0000256" key="1">
    <source>
        <dbReference type="ARBA" id="ARBA00004123"/>
    </source>
</evidence>
<sequence>MAAASKSTQTKIALNQRIKQTLTQRMFLDQNPGAVNIDLLLGLLTFLAWGHDHLLQGTPATLSRFTQLAMTVAFDLRLNKPLGEDSNMLPVGSLNGATCTAPADSARSLEARRAVLGCFVMSSIVSSYFAQIDPMQWTPYMEECLELVSQNRECPYDEIFAHQVRLQRVAQEVEIARGTTIVSAAFYSSALRRRVGDIKAQISPHLQQDTVLLASIYYTELSIFGLLLSKQDHTPTFQRLECFHACLGTVKSALDCILKLPIVDYRGSSFPFFTQVARYMIVLYKLTTLSDPAWDTGLVRSTIDVVQVMDQLIANMQQARVADGEQAAEGFLDRSARIFMSFRQWCAGKIDEGTAGAAGQASTHGVLTGGDNGFLLDPPGFSDIWLQENFSYGVENFNYGVLEGNDFF</sequence>
<dbReference type="GO" id="GO:0000976">
    <property type="term" value="F:transcription cis-regulatory region binding"/>
    <property type="evidence" value="ECO:0007669"/>
    <property type="project" value="TreeGrafter"/>
</dbReference>
<name>A0A423VWW3_CYTCH</name>
<evidence type="ECO:0000256" key="3">
    <source>
        <dbReference type="ARBA" id="ARBA00023125"/>
    </source>
</evidence>
<evidence type="ECO:0000313" key="6">
    <source>
        <dbReference type="EMBL" id="ROV95570.1"/>
    </source>
</evidence>
<reference evidence="6 7" key="1">
    <citation type="submission" date="2015-09" db="EMBL/GenBank/DDBJ databases">
        <title>Host preference determinants of Valsa canker pathogens revealed by comparative genomics.</title>
        <authorList>
            <person name="Yin Z."/>
            <person name="Huang L."/>
        </authorList>
    </citation>
    <scope>NUCLEOTIDE SEQUENCE [LARGE SCALE GENOMIC DNA]</scope>
    <source>
        <strain evidence="6 7">YSFL</strain>
    </source>
</reference>
<comment type="caution">
    <text evidence="6">The sequence shown here is derived from an EMBL/GenBank/DDBJ whole genome shotgun (WGS) entry which is preliminary data.</text>
</comment>
<evidence type="ECO:0000256" key="4">
    <source>
        <dbReference type="ARBA" id="ARBA00023163"/>
    </source>
</evidence>
<protein>
    <recommendedName>
        <fullName evidence="8">Transcription factor domain-containing protein</fullName>
    </recommendedName>
</protein>
<comment type="subcellular location">
    <subcellularLocation>
        <location evidence="1">Nucleus</location>
    </subcellularLocation>
</comment>
<dbReference type="EMBL" id="LJZO01000023">
    <property type="protein sequence ID" value="ROV95570.1"/>
    <property type="molecule type" value="Genomic_DNA"/>
</dbReference>
<evidence type="ECO:0000256" key="5">
    <source>
        <dbReference type="ARBA" id="ARBA00023242"/>
    </source>
</evidence>
<proteinExistence type="predicted"/>
<dbReference type="PANTHER" id="PTHR31845:SF32">
    <property type="entry name" value="MISCELLANEOUS ZN(II)2CYS6 TRANSCRIPTION FACTOR (EUROFUNG)-RELATED"/>
    <property type="match status" value="1"/>
</dbReference>
<evidence type="ECO:0000256" key="2">
    <source>
        <dbReference type="ARBA" id="ARBA00023015"/>
    </source>
</evidence>
<dbReference type="PANTHER" id="PTHR31845">
    <property type="entry name" value="FINGER DOMAIN PROTEIN, PUTATIVE-RELATED"/>
    <property type="match status" value="1"/>
</dbReference>
<dbReference type="OrthoDB" id="1600564at2759"/>
<dbReference type="GO" id="GO:0000981">
    <property type="term" value="F:DNA-binding transcription factor activity, RNA polymerase II-specific"/>
    <property type="evidence" value="ECO:0007669"/>
    <property type="project" value="TreeGrafter"/>
</dbReference>
<keyword evidence="3" id="KW-0238">DNA-binding</keyword>
<evidence type="ECO:0008006" key="8">
    <source>
        <dbReference type="Google" id="ProtNLM"/>
    </source>
</evidence>
<keyword evidence="5" id="KW-0539">Nucleus</keyword>
<keyword evidence="4" id="KW-0804">Transcription</keyword>
<dbReference type="Proteomes" id="UP000284375">
    <property type="component" value="Unassembled WGS sequence"/>
</dbReference>
<keyword evidence="2" id="KW-0805">Transcription regulation</keyword>